<reference evidence="1 2" key="1">
    <citation type="submission" date="2016-07" db="EMBL/GenBank/DDBJ databases">
        <title>Draft genome of the white-rot fungus Obba rivulosa 3A-2.</title>
        <authorList>
            <consortium name="DOE Joint Genome Institute"/>
            <person name="Miettinen O."/>
            <person name="Riley R."/>
            <person name="Acob R."/>
            <person name="Barry K."/>
            <person name="Cullen D."/>
            <person name="De Vries R."/>
            <person name="Hainaut M."/>
            <person name="Hatakka A."/>
            <person name="Henrissat B."/>
            <person name="Hilden K."/>
            <person name="Kuo R."/>
            <person name="Labutti K."/>
            <person name="Lipzen A."/>
            <person name="Makela M.R."/>
            <person name="Sandor L."/>
            <person name="Spatafora J.W."/>
            <person name="Grigoriev I.V."/>
            <person name="Hibbett D.S."/>
        </authorList>
    </citation>
    <scope>NUCLEOTIDE SEQUENCE [LARGE SCALE GENOMIC DNA]</scope>
    <source>
        <strain evidence="1 2">3A-2</strain>
    </source>
</reference>
<dbReference type="AlphaFoldDB" id="A0A8E2DPR4"/>
<evidence type="ECO:0000313" key="1">
    <source>
        <dbReference type="EMBL" id="OCH93508.1"/>
    </source>
</evidence>
<organism evidence="1 2">
    <name type="scientific">Obba rivulosa</name>
    <dbReference type="NCBI Taxonomy" id="1052685"/>
    <lineage>
        <taxon>Eukaryota</taxon>
        <taxon>Fungi</taxon>
        <taxon>Dikarya</taxon>
        <taxon>Basidiomycota</taxon>
        <taxon>Agaricomycotina</taxon>
        <taxon>Agaricomycetes</taxon>
        <taxon>Polyporales</taxon>
        <taxon>Gelatoporiaceae</taxon>
        <taxon>Obba</taxon>
    </lineage>
</organism>
<gene>
    <name evidence="1" type="ORF">OBBRIDRAFT_790225</name>
</gene>
<accession>A0A8E2DPR4</accession>
<dbReference type="Proteomes" id="UP000250043">
    <property type="component" value="Unassembled WGS sequence"/>
</dbReference>
<dbReference type="EMBL" id="KV722354">
    <property type="protein sequence ID" value="OCH93508.1"/>
    <property type="molecule type" value="Genomic_DNA"/>
</dbReference>
<evidence type="ECO:0000313" key="2">
    <source>
        <dbReference type="Proteomes" id="UP000250043"/>
    </source>
</evidence>
<keyword evidence="2" id="KW-1185">Reference proteome</keyword>
<proteinExistence type="predicted"/>
<protein>
    <submittedName>
        <fullName evidence="1">Uncharacterized protein</fullName>
    </submittedName>
</protein>
<name>A0A8E2DPR4_9APHY</name>
<sequence>MDTRASVAPINISTCSALIDHNPDLDAHTSSPLVSVGSVRLQTSPFSELVNASTDMPGPAGRGRSRAVAWGFAQQGALDRYAGWIAGRGVAVARRGLRRPMHLQSSASRSAGLQKTVQDRVLNSGCSHLYRVRVLSEGGVFQIAVTPWIRLTRGV</sequence>